<evidence type="ECO:0000256" key="4">
    <source>
        <dbReference type="ARBA" id="ARBA00022982"/>
    </source>
</evidence>
<dbReference type="SUPFAM" id="SSF53920">
    <property type="entry name" value="Fe-only hydrogenase"/>
    <property type="match status" value="1"/>
</dbReference>
<dbReference type="EMBL" id="JRHC01000003">
    <property type="protein sequence ID" value="KJF43262.1"/>
    <property type="molecule type" value="Genomic_DNA"/>
</dbReference>
<keyword evidence="2" id="KW-0004">4Fe-4S</keyword>
<dbReference type="InterPro" id="IPR027631">
    <property type="entry name" value="Mono_FeFe_hydrog"/>
</dbReference>
<keyword evidence="4" id="KW-0249">Electron transport</keyword>
<keyword evidence="1" id="KW-0813">Transport</keyword>
<keyword evidence="9" id="KW-1185">Reference proteome</keyword>
<dbReference type="PATRIC" id="fig|1544798.3.peg.2856"/>
<dbReference type="CDD" id="cd10549">
    <property type="entry name" value="MtMvhB_like"/>
    <property type="match status" value="1"/>
</dbReference>
<evidence type="ECO:0000256" key="3">
    <source>
        <dbReference type="ARBA" id="ARBA00022723"/>
    </source>
</evidence>
<evidence type="ECO:0000256" key="6">
    <source>
        <dbReference type="ARBA" id="ARBA00023014"/>
    </source>
</evidence>
<dbReference type="GO" id="GO:0046872">
    <property type="term" value="F:metal ion binding"/>
    <property type="evidence" value="ECO:0007669"/>
    <property type="project" value="UniProtKB-KW"/>
</dbReference>
<keyword evidence="3" id="KW-0479">Metal-binding</keyword>
<dbReference type="InterPro" id="IPR009016">
    <property type="entry name" value="Fe_hydrogenase"/>
</dbReference>
<dbReference type="SUPFAM" id="SSF54862">
    <property type="entry name" value="4Fe-4S ferredoxins"/>
    <property type="match status" value="1"/>
</dbReference>
<dbReference type="GO" id="GO:0051539">
    <property type="term" value="F:4 iron, 4 sulfur cluster binding"/>
    <property type="evidence" value="ECO:0007669"/>
    <property type="project" value="UniProtKB-KW"/>
</dbReference>
<dbReference type="PANTHER" id="PTHR42859:SF10">
    <property type="entry name" value="DIMETHYLSULFOXIDE REDUCTASE CHAIN B"/>
    <property type="match status" value="1"/>
</dbReference>
<evidence type="ECO:0000256" key="1">
    <source>
        <dbReference type="ARBA" id="ARBA00022448"/>
    </source>
</evidence>
<dbReference type="AlphaFoldDB" id="A0A0D8J8S3"/>
<evidence type="ECO:0000313" key="9">
    <source>
        <dbReference type="Proteomes" id="UP000032544"/>
    </source>
</evidence>
<sequence>MGYTSNTLIIRRDLLKQIVRLFADGKLVEEIDRIPIQMAPKRREAQHRCCIHKERAVIKYKLFPLLGYTVDDEKDELTPLSTYAENAQNRTQVKKEIMTVVDEACTSCVKAQYVVSNLCRGCVARPCMMNCPKDAVSMVNGQAQINTDKCINCGICQKQCQYHAIIHVPIPCEAACPVGAISKDEYGVERIDDDKCIYCGKCMVACPFGSIFEVSQLIDILMCIRKEEHTTAIFAPAIHGQFNLSTGQIENLLKEIGFNEVVEVADGARKTVEHESAEFLERLDEGAPFMTTSCCPSYVETVEKHVKGLKPFVSDTPSPMMYAADIAREKNPGTKLVFIGPCIGKRKEARRNDKVDHVMSFEELNALIVGLDIDLGGIPDNEARHNKKTVDRGFALSGGVTAAVKAERPEANIKELVINGVDKKAVGMMKAYARGKAPANFIEFMVCEGGCINGPASLGEMAGNKKLFNANLKD</sequence>
<dbReference type="STRING" id="1544798.LH29_13485"/>
<dbReference type="PROSITE" id="PS00198">
    <property type="entry name" value="4FE4S_FER_1"/>
    <property type="match status" value="1"/>
</dbReference>
<dbReference type="Gene3D" id="3.40.950.10">
    <property type="entry name" value="Fe-only Hydrogenase (Larger Subunit), Chain L, domain 3"/>
    <property type="match status" value="1"/>
</dbReference>
<feature type="domain" description="4Fe-4S ferredoxin-type" evidence="7">
    <location>
        <begin position="187"/>
        <end position="216"/>
    </location>
</feature>
<feature type="domain" description="4Fe-4S ferredoxin-type" evidence="7">
    <location>
        <begin position="141"/>
        <end position="170"/>
    </location>
</feature>
<evidence type="ECO:0000256" key="2">
    <source>
        <dbReference type="ARBA" id="ARBA00022485"/>
    </source>
</evidence>
<dbReference type="OrthoDB" id="9798098at2"/>
<dbReference type="RefSeq" id="WP_045030459.1">
    <property type="nucleotide sequence ID" value="NZ_JRHC01000003.1"/>
</dbReference>
<accession>A0A0D8J8S3</accession>
<dbReference type="PROSITE" id="PS51379">
    <property type="entry name" value="4FE4S_FER_2"/>
    <property type="match status" value="3"/>
</dbReference>
<evidence type="ECO:0000313" key="8">
    <source>
        <dbReference type="EMBL" id="KJF43262.1"/>
    </source>
</evidence>
<organism evidence="8 9">
    <name type="scientific">Draconibacterium sediminis</name>
    <dbReference type="NCBI Taxonomy" id="1544798"/>
    <lineage>
        <taxon>Bacteria</taxon>
        <taxon>Pseudomonadati</taxon>
        <taxon>Bacteroidota</taxon>
        <taxon>Bacteroidia</taxon>
        <taxon>Marinilabiliales</taxon>
        <taxon>Prolixibacteraceae</taxon>
        <taxon>Draconibacterium</taxon>
    </lineage>
</organism>
<name>A0A0D8J8S3_9BACT</name>
<dbReference type="PANTHER" id="PTHR42859">
    <property type="entry name" value="OXIDOREDUCTASE"/>
    <property type="match status" value="1"/>
</dbReference>
<evidence type="ECO:0000259" key="7">
    <source>
        <dbReference type="PROSITE" id="PS51379"/>
    </source>
</evidence>
<proteinExistence type="predicted"/>
<dbReference type="InterPro" id="IPR057431">
    <property type="entry name" value="LdpA_Fe-S-bd"/>
</dbReference>
<dbReference type="Pfam" id="PF00037">
    <property type="entry name" value="Fer4"/>
    <property type="match status" value="1"/>
</dbReference>
<dbReference type="InterPro" id="IPR017900">
    <property type="entry name" value="4Fe4S_Fe_S_CS"/>
</dbReference>
<feature type="domain" description="4Fe-4S ferredoxin-type" evidence="7">
    <location>
        <begin position="110"/>
        <end position="140"/>
    </location>
</feature>
<dbReference type="NCBIfam" id="TIGR04105">
    <property type="entry name" value="FeFe_hydrog_B1"/>
    <property type="match status" value="1"/>
</dbReference>
<gene>
    <name evidence="8" type="ORF">LH29_13485</name>
</gene>
<keyword evidence="5" id="KW-0408">Iron</keyword>
<protein>
    <submittedName>
        <fullName evidence="8">Hydrogenase</fullName>
    </submittedName>
</protein>
<dbReference type="Pfam" id="PF25160">
    <property type="entry name" value="LdpA_Fe-S-bd"/>
    <property type="match status" value="1"/>
</dbReference>
<dbReference type="Pfam" id="PF02906">
    <property type="entry name" value="Fe_hyd_lg_C"/>
    <property type="match status" value="1"/>
</dbReference>
<evidence type="ECO:0000256" key="5">
    <source>
        <dbReference type="ARBA" id="ARBA00023004"/>
    </source>
</evidence>
<comment type="caution">
    <text evidence="8">The sequence shown here is derived from an EMBL/GenBank/DDBJ whole genome shotgun (WGS) entry which is preliminary data.</text>
</comment>
<dbReference type="Proteomes" id="UP000032544">
    <property type="component" value="Unassembled WGS sequence"/>
</dbReference>
<dbReference type="InterPro" id="IPR017896">
    <property type="entry name" value="4Fe4S_Fe-S-bd"/>
</dbReference>
<dbReference type="InterPro" id="IPR050294">
    <property type="entry name" value="RnfB_subfamily"/>
</dbReference>
<dbReference type="Gene3D" id="3.30.70.20">
    <property type="match status" value="2"/>
</dbReference>
<keyword evidence="6" id="KW-0411">Iron-sulfur</keyword>
<reference evidence="8 9" key="1">
    <citation type="submission" date="2014-09" db="EMBL/GenBank/DDBJ databases">
        <title>Draft Genome Sequence of Draconibacterium sp. JN14CK-3.</title>
        <authorList>
            <person name="Dong C."/>
            <person name="Lai Q."/>
            <person name="Shao Z."/>
        </authorList>
    </citation>
    <scope>NUCLEOTIDE SEQUENCE [LARGE SCALE GENOMIC DNA]</scope>
    <source>
        <strain evidence="8 9">JN14CK-3</strain>
    </source>
</reference>
<dbReference type="InterPro" id="IPR004108">
    <property type="entry name" value="Fe_hydrogenase_lsu_C"/>
</dbReference>